<dbReference type="GO" id="GO:0005654">
    <property type="term" value="C:nucleoplasm"/>
    <property type="evidence" value="ECO:0007669"/>
    <property type="project" value="TreeGrafter"/>
</dbReference>
<evidence type="ECO:0000256" key="5">
    <source>
        <dbReference type="SAM" id="Coils"/>
    </source>
</evidence>
<accession>A0AAV7KAY7</accession>
<dbReference type="InterPro" id="IPR013083">
    <property type="entry name" value="Znf_RING/FYVE/PHD"/>
</dbReference>
<dbReference type="AlphaFoldDB" id="A0AAV7KAY7"/>
<name>A0AAV7KAY7_9METZ</name>
<feature type="coiled-coil region" evidence="5">
    <location>
        <begin position="220"/>
        <end position="272"/>
    </location>
</feature>
<evidence type="ECO:0000259" key="6">
    <source>
        <dbReference type="PROSITE" id="PS50089"/>
    </source>
</evidence>
<dbReference type="PROSITE" id="PS50089">
    <property type="entry name" value="ZF_RING_2"/>
    <property type="match status" value="1"/>
</dbReference>
<gene>
    <name evidence="8" type="ORF">LOD99_15735</name>
</gene>
<keyword evidence="3" id="KW-0862">Zinc</keyword>
<dbReference type="PROSITE" id="PS50119">
    <property type="entry name" value="ZF_BBOX"/>
    <property type="match status" value="1"/>
</dbReference>
<proteinExistence type="predicted"/>
<dbReference type="GO" id="GO:0061630">
    <property type="term" value="F:ubiquitin protein ligase activity"/>
    <property type="evidence" value="ECO:0007669"/>
    <property type="project" value="TreeGrafter"/>
</dbReference>
<evidence type="ECO:0000313" key="8">
    <source>
        <dbReference type="EMBL" id="KAI6658020.1"/>
    </source>
</evidence>
<dbReference type="Gene3D" id="3.30.160.60">
    <property type="entry name" value="Classic Zinc Finger"/>
    <property type="match status" value="1"/>
</dbReference>
<evidence type="ECO:0000256" key="1">
    <source>
        <dbReference type="ARBA" id="ARBA00022723"/>
    </source>
</evidence>
<dbReference type="InterPro" id="IPR047153">
    <property type="entry name" value="TRIM45/56/19-like"/>
</dbReference>
<dbReference type="SUPFAM" id="SSF57850">
    <property type="entry name" value="RING/U-box"/>
    <property type="match status" value="1"/>
</dbReference>
<keyword evidence="5" id="KW-0175">Coiled coil</keyword>
<evidence type="ECO:0000256" key="3">
    <source>
        <dbReference type="ARBA" id="ARBA00022833"/>
    </source>
</evidence>
<dbReference type="SUPFAM" id="SSF57845">
    <property type="entry name" value="B-box zinc-binding domain"/>
    <property type="match status" value="1"/>
</dbReference>
<keyword evidence="8" id="KW-0436">Ligase</keyword>
<evidence type="ECO:0000259" key="7">
    <source>
        <dbReference type="PROSITE" id="PS50119"/>
    </source>
</evidence>
<dbReference type="Gene3D" id="2.120.10.30">
    <property type="entry name" value="TolB, C-terminal domain"/>
    <property type="match status" value="1"/>
</dbReference>
<keyword evidence="1" id="KW-0479">Metal-binding</keyword>
<sequence length="674" mass="77783">MAQKKQDYICLCCKDILQDPVLLPCLHSFCRNCVRHSPKCPDKLCTEKIPNDINSIPESPIHANIINSYNKILELAQKGIDELFCDDCFDDPPKNAIYFCLDCRALMCRADYESHQNQITMMRSKKHVQVRLEDSDHLDELVIKPMDPIFKCTAHGNETEVCCKIDGEYLCRECRDGEHRGHMIRDLDYTASDMKDDLARDIGKMTRGKENEIEIKKYYEQKLLEMYEDEKNLVTNIENEFNSKISALETHRDNLMEQVRELSKHHQNYMKDLMARQEGLIDKLNEFKVLTRPYLYEYPVTYILEVMSPIRERIQQLDRELHPDEATEPKKIQFVVGKLREITTNPEKYGSISKMGRSSLSFTRPPRLLFGNSKDDPMKPNSVAVNDRGQAFVLRTPVGSSSRYCLDSVFPYNLGNTELKSFTEKDAGTATVRFSGKCSMAVSKKGKIAIADIKESNIYIFNIDFLYSMTIKGNYKKSGLVEPNFITFSSEDQLLVASGYNSVVLAFNAHTSALQLDAAFIVEQMDIELYPRLPNKINPIVNMAVNSNNHILLLLHLEPWFRICDFEGKDIPTEEYQILHDMIDEIYKPRTKIRTVYRRYDTPLLREKALLYVDCSDNVYIYYNSVFAVYNSHYKEVAIYPAADIEEPISMACDNLNNVYFCTESNNALVYGSI</sequence>
<dbReference type="EMBL" id="JAKMXF010000110">
    <property type="protein sequence ID" value="KAI6658020.1"/>
    <property type="molecule type" value="Genomic_DNA"/>
</dbReference>
<dbReference type="PANTHER" id="PTHR25462:SF299">
    <property type="entry name" value="E3 UBIQUITIN-PROTEIN LIGASE TRIM56"/>
    <property type="match status" value="1"/>
</dbReference>
<dbReference type="PROSITE" id="PS00518">
    <property type="entry name" value="ZF_RING_1"/>
    <property type="match status" value="1"/>
</dbReference>
<dbReference type="Gene3D" id="3.30.40.10">
    <property type="entry name" value="Zinc/RING finger domain, C3HC4 (zinc finger)"/>
    <property type="match status" value="1"/>
</dbReference>
<dbReference type="SUPFAM" id="SSF101898">
    <property type="entry name" value="NHL repeat"/>
    <property type="match status" value="1"/>
</dbReference>
<dbReference type="GO" id="GO:0060340">
    <property type="term" value="P:positive regulation of type I interferon-mediated signaling pathway"/>
    <property type="evidence" value="ECO:0007669"/>
    <property type="project" value="TreeGrafter"/>
</dbReference>
<dbReference type="Pfam" id="PF00643">
    <property type="entry name" value="zf-B_box"/>
    <property type="match status" value="1"/>
</dbReference>
<dbReference type="InterPro" id="IPR017907">
    <property type="entry name" value="Znf_RING_CS"/>
</dbReference>
<protein>
    <submittedName>
        <fullName evidence="8">E3 ubiquitin/ISG15 ligase TRIM25-like</fullName>
    </submittedName>
</protein>
<dbReference type="SMART" id="SM00336">
    <property type="entry name" value="BBOX"/>
    <property type="match status" value="2"/>
</dbReference>
<reference evidence="8 9" key="1">
    <citation type="journal article" date="2023" name="BMC Biol.">
        <title>The compact genome of the sponge Oopsacas minuta (Hexactinellida) is lacking key metazoan core genes.</title>
        <authorList>
            <person name="Santini S."/>
            <person name="Schenkelaars Q."/>
            <person name="Jourda C."/>
            <person name="Duchesne M."/>
            <person name="Belahbib H."/>
            <person name="Rocher C."/>
            <person name="Selva M."/>
            <person name="Riesgo A."/>
            <person name="Vervoort M."/>
            <person name="Leys S.P."/>
            <person name="Kodjabachian L."/>
            <person name="Le Bivic A."/>
            <person name="Borchiellini C."/>
            <person name="Claverie J.M."/>
            <person name="Renard E."/>
        </authorList>
    </citation>
    <scope>NUCLEOTIDE SEQUENCE [LARGE SCALE GENOMIC DNA]</scope>
    <source>
        <strain evidence="8">SPO-2</strain>
    </source>
</reference>
<organism evidence="8 9">
    <name type="scientific">Oopsacas minuta</name>
    <dbReference type="NCBI Taxonomy" id="111878"/>
    <lineage>
        <taxon>Eukaryota</taxon>
        <taxon>Metazoa</taxon>
        <taxon>Porifera</taxon>
        <taxon>Hexactinellida</taxon>
        <taxon>Hexasterophora</taxon>
        <taxon>Lyssacinosida</taxon>
        <taxon>Leucopsacidae</taxon>
        <taxon>Oopsacas</taxon>
    </lineage>
</organism>
<dbReference type="InterPro" id="IPR011042">
    <property type="entry name" value="6-blade_b-propeller_TolB-like"/>
</dbReference>
<feature type="domain" description="B box-type" evidence="7">
    <location>
        <begin position="147"/>
        <end position="187"/>
    </location>
</feature>
<feature type="domain" description="RING-type" evidence="6">
    <location>
        <begin position="10"/>
        <end position="41"/>
    </location>
</feature>
<keyword evidence="2 4" id="KW-0863">Zinc-finger</keyword>
<evidence type="ECO:0000313" key="9">
    <source>
        <dbReference type="Proteomes" id="UP001165289"/>
    </source>
</evidence>
<dbReference type="PANTHER" id="PTHR25462">
    <property type="entry name" value="BONUS, ISOFORM C-RELATED"/>
    <property type="match status" value="1"/>
</dbReference>
<dbReference type="GO" id="GO:0016874">
    <property type="term" value="F:ligase activity"/>
    <property type="evidence" value="ECO:0007669"/>
    <property type="project" value="UniProtKB-KW"/>
</dbReference>
<comment type="caution">
    <text evidence="8">The sequence shown here is derived from an EMBL/GenBank/DDBJ whole genome shotgun (WGS) entry which is preliminary data.</text>
</comment>
<dbReference type="Gene3D" id="4.10.830.40">
    <property type="match status" value="1"/>
</dbReference>
<dbReference type="GO" id="GO:0008270">
    <property type="term" value="F:zinc ion binding"/>
    <property type="evidence" value="ECO:0007669"/>
    <property type="project" value="UniProtKB-KW"/>
</dbReference>
<dbReference type="GO" id="GO:0045087">
    <property type="term" value="P:innate immune response"/>
    <property type="evidence" value="ECO:0007669"/>
    <property type="project" value="TreeGrafter"/>
</dbReference>
<dbReference type="InterPro" id="IPR000315">
    <property type="entry name" value="Znf_B-box"/>
</dbReference>
<evidence type="ECO:0000256" key="2">
    <source>
        <dbReference type="ARBA" id="ARBA00022771"/>
    </source>
</evidence>
<evidence type="ECO:0000256" key="4">
    <source>
        <dbReference type="PROSITE-ProRule" id="PRU00024"/>
    </source>
</evidence>
<dbReference type="Proteomes" id="UP001165289">
    <property type="component" value="Unassembled WGS sequence"/>
</dbReference>
<keyword evidence="9" id="KW-1185">Reference proteome</keyword>
<dbReference type="InterPro" id="IPR001841">
    <property type="entry name" value="Znf_RING"/>
</dbReference>